<dbReference type="AlphaFoldDB" id="A0A345DD26"/>
<keyword evidence="5" id="KW-1185">Reference proteome</keyword>
<dbReference type="Gene3D" id="3.40.1280.10">
    <property type="match status" value="1"/>
</dbReference>
<dbReference type="GO" id="GO:0005829">
    <property type="term" value="C:cytosol"/>
    <property type="evidence" value="ECO:0007669"/>
    <property type="project" value="TreeGrafter"/>
</dbReference>
<evidence type="ECO:0000256" key="1">
    <source>
        <dbReference type="ARBA" id="ARBA00022603"/>
    </source>
</evidence>
<feature type="domain" description="tRNA/rRNA methyltransferase SpoU type" evidence="3">
    <location>
        <begin position="112"/>
        <end position="250"/>
    </location>
</feature>
<dbReference type="PANTHER" id="PTHR46429:SF2">
    <property type="entry name" value="TRNA_RRNA METHYLTRANSFERASE"/>
    <property type="match status" value="1"/>
</dbReference>
<sequence length="257" mass="27635">MLITSKDNPAVKALKKLLTSPKRSDARMVIEGIHACETFLAHQNPILVWVAESAQMHVEITPLLAQMRAARITVHMLPDALFRDLSTLEQGVSLLFEVERPVCTGFSDTGNAVILDGVQDPGNMGSILRSAAAAGVRTVYLSSACANPFAPKVLRAAVGAHCSLSIFEQVNMTALFVHLQTAGIQTIATSSYVANDLYDLDLNRPVAWVFGNEGTGITQTLIEAAEARAYIPMSSGESLNVAAAAAVCLFEMHRQQR</sequence>
<gene>
    <name evidence="4" type="primary">rlmB_2</name>
    <name evidence="4" type="ORF">DTO96_102010</name>
</gene>
<dbReference type="InterPro" id="IPR004441">
    <property type="entry name" value="rRNA_MeTrfase_TrmH"/>
</dbReference>
<dbReference type="GO" id="GO:0008173">
    <property type="term" value="F:RNA methyltransferase activity"/>
    <property type="evidence" value="ECO:0007669"/>
    <property type="project" value="InterPro"/>
</dbReference>
<dbReference type="GO" id="GO:0006396">
    <property type="term" value="P:RNA processing"/>
    <property type="evidence" value="ECO:0007669"/>
    <property type="project" value="InterPro"/>
</dbReference>
<name>A0A345DD26_9BURK</name>
<protein>
    <submittedName>
        <fullName evidence="4">23S rRNA (Guanosine-2'-O-)-methyltransferase RlmB</fullName>
        <ecNumber evidence="4">2.1.1.185</ecNumber>
    </submittedName>
</protein>
<dbReference type="GO" id="GO:0003723">
    <property type="term" value="F:RNA binding"/>
    <property type="evidence" value="ECO:0007669"/>
    <property type="project" value="InterPro"/>
</dbReference>
<keyword evidence="2 4" id="KW-0808">Transferase</keyword>
<organism evidence="4 5">
    <name type="scientific">Ephemeroptericola cinctiostellae</name>
    <dbReference type="NCBI Taxonomy" id="2268024"/>
    <lineage>
        <taxon>Bacteria</taxon>
        <taxon>Pseudomonadati</taxon>
        <taxon>Pseudomonadota</taxon>
        <taxon>Betaproteobacteria</taxon>
        <taxon>Burkholderiales</taxon>
        <taxon>Burkholderiaceae</taxon>
        <taxon>Ephemeroptericola</taxon>
    </lineage>
</organism>
<dbReference type="InterPro" id="IPR029064">
    <property type="entry name" value="Ribosomal_eL30-like_sf"/>
</dbReference>
<dbReference type="EMBL" id="CP031124">
    <property type="protein sequence ID" value="AXF86264.1"/>
    <property type="molecule type" value="Genomic_DNA"/>
</dbReference>
<keyword evidence="1 4" id="KW-0489">Methyltransferase</keyword>
<dbReference type="RefSeq" id="WP_114563359.1">
    <property type="nucleotide sequence ID" value="NZ_CP031124.1"/>
</dbReference>
<dbReference type="Proteomes" id="UP000252182">
    <property type="component" value="Chromosome"/>
</dbReference>
<evidence type="ECO:0000259" key="3">
    <source>
        <dbReference type="Pfam" id="PF00588"/>
    </source>
</evidence>
<reference evidence="5" key="1">
    <citation type="submission" date="2018-07" db="EMBL/GenBank/DDBJ databases">
        <authorList>
            <person name="Kim H."/>
        </authorList>
    </citation>
    <scope>NUCLEOTIDE SEQUENCE [LARGE SCALE GENOMIC DNA]</scope>
    <source>
        <strain evidence="5">F02</strain>
    </source>
</reference>
<dbReference type="EC" id="2.1.1.185" evidence="4"/>
<evidence type="ECO:0000313" key="4">
    <source>
        <dbReference type="EMBL" id="AXF86264.1"/>
    </source>
</evidence>
<dbReference type="Pfam" id="PF00588">
    <property type="entry name" value="SpoU_methylase"/>
    <property type="match status" value="1"/>
</dbReference>
<dbReference type="KEGG" id="hyf:DTO96_102010"/>
<evidence type="ECO:0000256" key="2">
    <source>
        <dbReference type="ARBA" id="ARBA00022679"/>
    </source>
</evidence>
<dbReference type="InterPro" id="IPR029028">
    <property type="entry name" value="Alpha/beta_knot_MTases"/>
</dbReference>
<dbReference type="InterPro" id="IPR001537">
    <property type="entry name" value="SpoU_MeTrfase"/>
</dbReference>
<dbReference type="PANTHER" id="PTHR46429">
    <property type="entry name" value="23S RRNA (GUANOSINE-2'-O-)-METHYLTRANSFERASE RLMB"/>
    <property type="match status" value="1"/>
</dbReference>
<accession>A0A345DD26</accession>
<dbReference type="SUPFAM" id="SSF55315">
    <property type="entry name" value="L30e-like"/>
    <property type="match status" value="1"/>
</dbReference>
<dbReference type="GO" id="GO:0032259">
    <property type="term" value="P:methylation"/>
    <property type="evidence" value="ECO:0007669"/>
    <property type="project" value="UniProtKB-KW"/>
</dbReference>
<dbReference type="SUPFAM" id="SSF75217">
    <property type="entry name" value="alpha/beta knot"/>
    <property type="match status" value="1"/>
</dbReference>
<dbReference type="CDD" id="cd18095">
    <property type="entry name" value="SpoU-like_rRNA-MTase"/>
    <property type="match status" value="1"/>
</dbReference>
<proteinExistence type="predicted"/>
<dbReference type="InterPro" id="IPR029026">
    <property type="entry name" value="tRNA_m1G_MTases_N"/>
</dbReference>
<dbReference type="Gene3D" id="3.30.1330.30">
    <property type="match status" value="1"/>
</dbReference>
<evidence type="ECO:0000313" key="5">
    <source>
        <dbReference type="Proteomes" id="UP000252182"/>
    </source>
</evidence>